<evidence type="ECO:0000313" key="5">
    <source>
        <dbReference type="Proteomes" id="UP001412239"/>
    </source>
</evidence>
<dbReference type="EMBL" id="LN890990">
    <property type="protein sequence ID" value="CUS12505.1"/>
    <property type="molecule type" value="Genomic_DNA"/>
</dbReference>
<feature type="signal peptide" evidence="3">
    <location>
        <begin position="1"/>
        <end position="19"/>
    </location>
</feature>
<sequence length="328" mass="36424">MFSRLSIVSMAFVAALCGAVPVEERNGKHVYPGWDKLKYLFFFGDSYTTTGFNLTNGSPLPGSGNPMGNPPWPGESNKKNSGPNWAGYLTTTFNRSELLAYNFAYGGATVNSALVKPYLPTVLSFAEQVQTLFLPNLSPESPASPAPAWESENSLFLVWIGVNDVGNSYENGDYANFHGILMDEYFRILEELYCAGARNFLLLNVPPIERSPLTIGRGDQAVSSEREALESYNRALEDGLCGFKRSHTDVHGDVFDTAEVFTRILDGPERYGIKNTTAFCGRYRGGTPEWDTYYPECGIKVSEYFWLDSLHPTWPVHKVLAEKIAESL</sequence>
<reference evidence="4" key="1">
    <citation type="submission" date="2015-10" db="EMBL/GenBank/DDBJ databases">
        <authorList>
            <person name="Regsiter A."/>
            <person name="william w."/>
        </authorList>
    </citation>
    <scope>NUCLEOTIDE SEQUENCE</scope>
    <source>
        <strain evidence="4">Montdore</strain>
    </source>
</reference>
<dbReference type="InterPro" id="IPR001087">
    <property type="entry name" value="GDSL"/>
</dbReference>
<evidence type="ECO:0008006" key="6">
    <source>
        <dbReference type="Google" id="ProtNLM"/>
    </source>
</evidence>
<dbReference type="PANTHER" id="PTHR45648">
    <property type="entry name" value="GDSL LIPASE/ACYLHYDROLASE FAMILY PROTEIN (AFU_ORTHOLOGUE AFUA_4G14700)"/>
    <property type="match status" value="1"/>
</dbReference>
<keyword evidence="3" id="KW-0732">Signal</keyword>
<dbReference type="CDD" id="cd01846">
    <property type="entry name" value="fatty_acyltransferase_like"/>
    <property type="match status" value="1"/>
</dbReference>
<dbReference type="GO" id="GO:0016788">
    <property type="term" value="F:hydrolase activity, acting on ester bonds"/>
    <property type="evidence" value="ECO:0007669"/>
    <property type="project" value="InterPro"/>
</dbReference>
<gene>
    <name evidence="4" type="ORF">GSTUAT00003470001</name>
</gene>
<keyword evidence="1" id="KW-0378">Hydrolase</keyword>
<organism evidence="4 5">
    <name type="scientific">Tuber aestivum</name>
    <name type="common">summer truffle</name>
    <dbReference type="NCBI Taxonomy" id="59557"/>
    <lineage>
        <taxon>Eukaryota</taxon>
        <taxon>Fungi</taxon>
        <taxon>Dikarya</taxon>
        <taxon>Ascomycota</taxon>
        <taxon>Pezizomycotina</taxon>
        <taxon>Pezizomycetes</taxon>
        <taxon>Pezizales</taxon>
        <taxon>Tuberaceae</taxon>
        <taxon>Tuber</taxon>
    </lineage>
</organism>
<dbReference type="Proteomes" id="UP001412239">
    <property type="component" value="Unassembled WGS sequence"/>
</dbReference>
<dbReference type="InterPro" id="IPR051058">
    <property type="entry name" value="GDSL_Est/Lipase"/>
</dbReference>
<dbReference type="PANTHER" id="PTHR45648:SF22">
    <property type="entry name" value="GDSL LIPASE_ACYLHYDROLASE FAMILY PROTEIN (AFU_ORTHOLOGUE AFUA_4G14700)"/>
    <property type="match status" value="1"/>
</dbReference>
<evidence type="ECO:0000313" key="4">
    <source>
        <dbReference type="EMBL" id="CUS12505.1"/>
    </source>
</evidence>
<evidence type="ECO:0000256" key="3">
    <source>
        <dbReference type="SAM" id="SignalP"/>
    </source>
</evidence>
<keyword evidence="5" id="KW-1185">Reference proteome</keyword>
<dbReference type="Gene3D" id="3.40.50.1110">
    <property type="entry name" value="SGNH hydrolase"/>
    <property type="match status" value="1"/>
</dbReference>
<protein>
    <recommendedName>
        <fullName evidence="6">Carbohydrate esterase family 16 protein</fullName>
    </recommendedName>
</protein>
<evidence type="ECO:0000256" key="2">
    <source>
        <dbReference type="SAM" id="MobiDB-lite"/>
    </source>
</evidence>
<dbReference type="Pfam" id="PF00657">
    <property type="entry name" value="Lipase_GDSL"/>
    <property type="match status" value="1"/>
</dbReference>
<dbReference type="AlphaFoldDB" id="A0A292Q0M6"/>
<evidence type="ECO:0000256" key="1">
    <source>
        <dbReference type="ARBA" id="ARBA00022801"/>
    </source>
</evidence>
<proteinExistence type="predicted"/>
<dbReference type="InterPro" id="IPR036514">
    <property type="entry name" value="SGNH_hydro_sf"/>
</dbReference>
<feature type="chain" id="PRO_5013262580" description="Carbohydrate esterase family 16 protein" evidence="3">
    <location>
        <begin position="20"/>
        <end position="328"/>
    </location>
</feature>
<accession>A0A292Q0M6</accession>
<feature type="region of interest" description="Disordered" evidence="2">
    <location>
        <begin position="58"/>
        <end position="79"/>
    </location>
</feature>
<dbReference type="SUPFAM" id="SSF52266">
    <property type="entry name" value="SGNH hydrolase"/>
    <property type="match status" value="1"/>
</dbReference>
<name>A0A292Q0M6_9PEZI</name>